<dbReference type="SUPFAM" id="SSF56112">
    <property type="entry name" value="Protein kinase-like (PK-like)"/>
    <property type="match status" value="1"/>
</dbReference>
<dbReference type="PANTHER" id="PTHR21310">
    <property type="entry name" value="AMINOGLYCOSIDE PHOSPHOTRANSFERASE-RELATED-RELATED"/>
    <property type="match status" value="1"/>
</dbReference>
<dbReference type="EMBL" id="QZEZ01000004">
    <property type="protein sequence ID" value="RJK96111.1"/>
    <property type="molecule type" value="Genomic_DNA"/>
</dbReference>
<dbReference type="RefSeq" id="WP_119950537.1">
    <property type="nucleotide sequence ID" value="NZ_QZEZ01000004.1"/>
</dbReference>
<comment type="caution">
    <text evidence="2">The sequence shown here is derived from an EMBL/GenBank/DDBJ whole genome shotgun (WGS) entry which is preliminary data.</text>
</comment>
<dbReference type="Proteomes" id="UP000265614">
    <property type="component" value="Unassembled WGS sequence"/>
</dbReference>
<organism evidence="2 3">
    <name type="scientific">Vallicoccus soli</name>
    <dbReference type="NCBI Taxonomy" id="2339232"/>
    <lineage>
        <taxon>Bacteria</taxon>
        <taxon>Bacillati</taxon>
        <taxon>Actinomycetota</taxon>
        <taxon>Actinomycetes</taxon>
        <taxon>Motilibacterales</taxon>
        <taxon>Vallicoccaceae</taxon>
        <taxon>Vallicoccus</taxon>
    </lineage>
</organism>
<name>A0A3A3Z0S7_9ACTN</name>
<dbReference type="Gene3D" id="3.30.200.20">
    <property type="entry name" value="Phosphorylase Kinase, domain 1"/>
    <property type="match status" value="1"/>
</dbReference>
<gene>
    <name evidence="2" type="ORF">D5H78_11260</name>
</gene>
<dbReference type="InterPro" id="IPR011009">
    <property type="entry name" value="Kinase-like_dom_sf"/>
</dbReference>
<dbReference type="AlphaFoldDB" id="A0A3A3Z0S7"/>
<accession>A0A3A3Z0S7</accession>
<proteinExistence type="predicted"/>
<dbReference type="InterPro" id="IPR002575">
    <property type="entry name" value="Aminoglycoside_PTrfase"/>
</dbReference>
<evidence type="ECO:0000259" key="1">
    <source>
        <dbReference type="Pfam" id="PF01636"/>
    </source>
</evidence>
<dbReference type="OrthoDB" id="9797603at2"/>
<reference evidence="2 3" key="1">
    <citation type="submission" date="2018-09" db="EMBL/GenBank/DDBJ databases">
        <title>YIM 75000 draft genome.</title>
        <authorList>
            <person name="Tang S."/>
            <person name="Feng Y."/>
        </authorList>
    </citation>
    <scope>NUCLEOTIDE SEQUENCE [LARGE SCALE GENOMIC DNA]</scope>
    <source>
        <strain evidence="2 3">YIM 75000</strain>
    </source>
</reference>
<sequence length="275" mass="28229">MPSPRDLAEAALREHLPALARGPLRPLGQGLDHSAYEVAGHVLRVGDPGGLLREDRLLRLVGPRLPVAVPEPVLVDTARGVGVQRLLPGAPLLGRAVGPRVAVAVGTALGRALRVLHAVPPGEVTGTVPEEDLDPAARLEGLDEGLAGLGAAPALLDRLRAAVPSPAPRRVLAHADLGAEHLLEAGGRLTGVVDWGDAALADPALDLARPCRDLDPPAFRALLDAYGGPPDDGALARVRFLAACAALEDLAHGTATGQPAYATAARRALARLLPG</sequence>
<dbReference type="Pfam" id="PF01636">
    <property type="entry name" value="APH"/>
    <property type="match status" value="1"/>
</dbReference>
<dbReference type="Gene3D" id="3.90.1200.10">
    <property type="match status" value="1"/>
</dbReference>
<evidence type="ECO:0000313" key="3">
    <source>
        <dbReference type="Proteomes" id="UP000265614"/>
    </source>
</evidence>
<dbReference type="GO" id="GO:0016740">
    <property type="term" value="F:transferase activity"/>
    <property type="evidence" value="ECO:0007669"/>
    <property type="project" value="UniProtKB-KW"/>
</dbReference>
<evidence type="ECO:0000313" key="2">
    <source>
        <dbReference type="EMBL" id="RJK96111.1"/>
    </source>
</evidence>
<feature type="domain" description="Aminoglycoside phosphotransferase" evidence="1">
    <location>
        <begin position="24"/>
        <end position="239"/>
    </location>
</feature>
<keyword evidence="3" id="KW-1185">Reference proteome</keyword>
<keyword evidence="2" id="KW-0808">Transferase</keyword>
<protein>
    <submittedName>
        <fullName evidence="2">Aminoglycoside phosphotransferase family protein</fullName>
    </submittedName>
</protein>
<dbReference type="InterPro" id="IPR051678">
    <property type="entry name" value="AGP_Transferase"/>
</dbReference>